<dbReference type="RefSeq" id="WP_277989973.1">
    <property type="nucleotide sequence ID" value="NZ_JAFLRJ010000102.1"/>
</dbReference>
<evidence type="ECO:0000313" key="5">
    <source>
        <dbReference type="EMBL" id="MBO0512527.1"/>
    </source>
</evidence>
<evidence type="ECO:0000256" key="2">
    <source>
        <dbReference type="ARBA" id="ARBA00022679"/>
    </source>
</evidence>
<reference evidence="5" key="1">
    <citation type="submission" date="2021-03" db="EMBL/GenBank/DDBJ databases">
        <title>Streptomyces poriferae sp. nov., a novel marine sponge-derived Actinobacteria species with anti-MRSA activity.</title>
        <authorList>
            <person name="Sandoval-Powers M."/>
            <person name="Kralova S."/>
            <person name="Nguyen G.-S."/>
            <person name="Fawwal D."/>
            <person name="Degnes K."/>
            <person name="Klinkenberg G."/>
            <person name="Sletta H."/>
            <person name="Wentzel A."/>
            <person name="Liles M.R."/>
        </authorList>
    </citation>
    <scope>NUCLEOTIDE SEQUENCE</scope>
    <source>
        <strain evidence="5">DSM 41794</strain>
    </source>
</reference>
<accession>A0A939F5P4</accession>
<dbReference type="Proteomes" id="UP000664167">
    <property type="component" value="Unassembled WGS sequence"/>
</dbReference>
<keyword evidence="2" id="KW-0808">Transferase</keyword>
<dbReference type="GO" id="GO:0030288">
    <property type="term" value="C:outer membrane-bounded periplasmic space"/>
    <property type="evidence" value="ECO:0007669"/>
    <property type="project" value="TreeGrafter"/>
</dbReference>
<dbReference type="GO" id="GO:0009252">
    <property type="term" value="P:peptidoglycan biosynthetic process"/>
    <property type="evidence" value="ECO:0007669"/>
    <property type="project" value="TreeGrafter"/>
</dbReference>
<dbReference type="SUPFAM" id="SSF56601">
    <property type="entry name" value="beta-lactamase/transpeptidase-like"/>
    <property type="match status" value="1"/>
</dbReference>
<dbReference type="EMBL" id="JAFLRJ010000102">
    <property type="protein sequence ID" value="MBO0512527.1"/>
    <property type="molecule type" value="Genomic_DNA"/>
</dbReference>
<evidence type="ECO:0000256" key="1">
    <source>
        <dbReference type="ARBA" id="ARBA00022676"/>
    </source>
</evidence>
<evidence type="ECO:0000313" key="6">
    <source>
        <dbReference type="Proteomes" id="UP000664167"/>
    </source>
</evidence>
<name>A0A939F5P4_9ACTN</name>
<keyword evidence="1" id="KW-0328">Glycosyltransferase</keyword>
<comment type="caution">
    <text evidence="5">The sequence shown here is derived from an EMBL/GenBank/DDBJ whole genome shotgun (WGS) entry which is preliminary data.</text>
</comment>
<feature type="region of interest" description="Disordered" evidence="3">
    <location>
        <begin position="128"/>
        <end position="164"/>
    </location>
</feature>
<dbReference type="AlphaFoldDB" id="A0A939F5P4"/>
<dbReference type="GO" id="GO:0008955">
    <property type="term" value="F:peptidoglycan glycosyltransferase activity"/>
    <property type="evidence" value="ECO:0007669"/>
    <property type="project" value="TreeGrafter"/>
</dbReference>
<dbReference type="InterPro" id="IPR001460">
    <property type="entry name" value="PCN-bd_Tpept"/>
</dbReference>
<feature type="region of interest" description="Disordered" evidence="3">
    <location>
        <begin position="384"/>
        <end position="451"/>
    </location>
</feature>
<dbReference type="Gene3D" id="3.40.710.10">
    <property type="entry name" value="DD-peptidase/beta-lactamase superfamily"/>
    <property type="match status" value="1"/>
</dbReference>
<sequence length="451" mass="47064">CSRAGLSGQRGYIVEAVKNYLDTAGIVSSDELAAGGYRITTTLQKSKQDDLTKSVKQQVTDKLGSSTADSYVQIGAASVDPATAKVRALYGGTDYLKHYISNATRKDFAVGSTFKPFIFTSAVQNHSTTQDGRTITPYTIYNGNSQREVQGPDGSTGYAPPNEDGRNYGNITVSTAMDNSVNAVFAQMAEDVGTDNVASTAADLGVPKKTTNLNPGPSMALGVAQVSPLDMAHAYATLANHGNYRPYTFVEKLTKNGDPVSIPGEDDSQKTPREAADTTTSMLTSVVQNGTGAAAQVPGWEVAGKTGTIDDDKAAWFAGYTPALSTVVAMMGEDPKNGNQKPLYGALGLNRVNGGGPPAQIWGQYTAGALENTTPVRFDLELQSGASPEPTLSPSPSESPSETPSSEPPSSSAPASPTTEPPVSPSDTPTLPTETPTFSFGPDENTDPSPN</sequence>
<keyword evidence="6" id="KW-1185">Reference proteome</keyword>
<dbReference type="InterPro" id="IPR050396">
    <property type="entry name" value="Glycosyltr_51/Transpeptidase"/>
</dbReference>
<evidence type="ECO:0000259" key="4">
    <source>
        <dbReference type="Pfam" id="PF00905"/>
    </source>
</evidence>
<organism evidence="5 6">
    <name type="scientific">Streptomyces beijiangensis</name>
    <dbReference type="NCBI Taxonomy" id="163361"/>
    <lineage>
        <taxon>Bacteria</taxon>
        <taxon>Bacillati</taxon>
        <taxon>Actinomycetota</taxon>
        <taxon>Actinomycetes</taxon>
        <taxon>Kitasatosporales</taxon>
        <taxon>Streptomycetaceae</taxon>
        <taxon>Streptomyces</taxon>
    </lineage>
</organism>
<feature type="domain" description="Penicillin-binding protein transpeptidase" evidence="4">
    <location>
        <begin position="78"/>
        <end position="337"/>
    </location>
</feature>
<dbReference type="PANTHER" id="PTHR32282:SF34">
    <property type="entry name" value="PENICILLIN-BINDING PROTEIN 1A"/>
    <property type="match status" value="1"/>
</dbReference>
<feature type="compositionally biased region" description="Low complexity" evidence="3">
    <location>
        <begin position="386"/>
        <end position="418"/>
    </location>
</feature>
<gene>
    <name evidence="5" type="ORF">J0695_12000</name>
</gene>
<feature type="compositionally biased region" description="Polar residues" evidence="3">
    <location>
        <begin position="128"/>
        <end position="148"/>
    </location>
</feature>
<dbReference type="Pfam" id="PF00905">
    <property type="entry name" value="Transpeptidase"/>
    <property type="match status" value="1"/>
</dbReference>
<evidence type="ECO:0000256" key="3">
    <source>
        <dbReference type="SAM" id="MobiDB-lite"/>
    </source>
</evidence>
<feature type="region of interest" description="Disordered" evidence="3">
    <location>
        <begin position="258"/>
        <end position="278"/>
    </location>
</feature>
<feature type="non-terminal residue" evidence="5">
    <location>
        <position position="1"/>
    </location>
</feature>
<feature type="compositionally biased region" description="Basic and acidic residues" evidence="3">
    <location>
        <begin position="267"/>
        <end position="276"/>
    </location>
</feature>
<proteinExistence type="predicted"/>
<dbReference type="InterPro" id="IPR012338">
    <property type="entry name" value="Beta-lactam/transpept-like"/>
</dbReference>
<protein>
    <submittedName>
        <fullName evidence="5">Penicillin-binding protein</fullName>
    </submittedName>
</protein>
<dbReference type="PANTHER" id="PTHR32282">
    <property type="entry name" value="BINDING PROTEIN TRANSPEPTIDASE, PUTATIVE-RELATED"/>
    <property type="match status" value="1"/>
</dbReference>
<dbReference type="GO" id="GO:0008658">
    <property type="term" value="F:penicillin binding"/>
    <property type="evidence" value="ECO:0007669"/>
    <property type="project" value="InterPro"/>
</dbReference>